<dbReference type="Proteomes" id="UP000004478">
    <property type="component" value="Unassembled WGS sequence"/>
</dbReference>
<dbReference type="EMBL" id="AMGM01000065">
    <property type="protein sequence ID" value="EKB48186.1"/>
    <property type="molecule type" value="Genomic_DNA"/>
</dbReference>
<comment type="caution">
    <text evidence="1">The sequence shown here is derived from an EMBL/GenBank/DDBJ whole genome shotgun (WGS) entry which is preliminary data.</text>
</comment>
<reference evidence="1 2" key="1">
    <citation type="journal article" date="2012" name="J. Bacteriol.">
        <title>Draft Genome Sequence of Cecembia lonarensis Strain LW9T, Isolated from Lonar Lake, a Haloalkaline Lake in India.</title>
        <authorList>
            <person name="Shivaji S."/>
            <person name="Ara S."/>
            <person name="Singh A."/>
            <person name="Pinnaka A.K."/>
        </authorList>
    </citation>
    <scope>NUCLEOTIDE SEQUENCE [LARGE SCALE GENOMIC DNA]</scope>
    <source>
        <strain evidence="1 2">LW9</strain>
    </source>
</reference>
<proteinExistence type="predicted"/>
<organism evidence="1 2">
    <name type="scientific">Cecembia lonarensis (strain CCUG 58316 / KCTC 22772 / LW9)</name>
    <dbReference type="NCBI Taxonomy" id="1225176"/>
    <lineage>
        <taxon>Bacteria</taxon>
        <taxon>Pseudomonadati</taxon>
        <taxon>Bacteroidota</taxon>
        <taxon>Cytophagia</taxon>
        <taxon>Cytophagales</taxon>
        <taxon>Cyclobacteriaceae</taxon>
        <taxon>Cecembia</taxon>
    </lineage>
</organism>
<accession>K1L088</accession>
<dbReference type="AlphaFoldDB" id="K1L088"/>
<evidence type="ECO:0000313" key="1">
    <source>
        <dbReference type="EMBL" id="EKB48186.1"/>
    </source>
</evidence>
<gene>
    <name evidence="1" type="ORF">B879_03222</name>
</gene>
<sequence length="49" mass="5522">MHPDKLRKGDFSIGNPYRIDGRIQLPICYRWEIPTGLLGDLSAIPVKNG</sequence>
<protein>
    <submittedName>
        <fullName evidence="1">Uncharacterized protein</fullName>
    </submittedName>
</protein>
<name>K1L088_CECL9</name>
<keyword evidence="2" id="KW-1185">Reference proteome</keyword>
<evidence type="ECO:0000313" key="2">
    <source>
        <dbReference type="Proteomes" id="UP000004478"/>
    </source>
</evidence>